<dbReference type="AlphaFoldDB" id="A0A2W2FPT9"/>
<evidence type="ECO:0000313" key="1">
    <source>
        <dbReference type="EMBL" id="PZG27290.1"/>
    </source>
</evidence>
<comment type="caution">
    <text evidence="1">The sequence shown here is derived from an EMBL/GenBank/DDBJ whole genome shotgun (WGS) entry which is preliminary data.</text>
</comment>
<name>A0A2W2FPT9_9ACTN</name>
<keyword evidence="2" id="KW-1185">Reference proteome</keyword>
<gene>
    <name evidence="1" type="ORF">C1I98_33480</name>
</gene>
<protein>
    <submittedName>
        <fullName evidence="1">Uncharacterized protein</fullName>
    </submittedName>
</protein>
<reference evidence="1 2" key="1">
    <citation type="submission" date="2018-01" db="EMBL/GenBank/DDBJ databases">
        <title>Draft genome sequence of Sphaerisporangium sp. 7K107.</title>
        <authorList>
            <person name="Sahin N."/>
            <person name="Saygin H."/>
            <person name="Ay H."/>
        </authorList>
    </citation>
    <scope>NUCLEOTIDE SEQUENCE [LARGE SCALE GENOMIC DNA]</scope>
    <source>
        <strain evidence="1 2">7K107</strain>
    </source>
</reference>
<dbReference type="Proteomes" id="UP000248544">
    <property type="component" value="Unassembled WGS sequence"/>
</dbReference>
<sequence length="63" mass="6769">MASTALEAFSRGESEQAGAAAVVGLLHLRLAEFHLRLLRDSGHVPLASKQRSSWEAVLREAGL</sequence>
<dbReference type="EMBL" id="POUA01000419">
    <property type="protein sequence ID" value="PZG27290.1"/>
    <property type="molecule type" value="Genomic_DNA"/>
</dbReference>
<evidence type="ECO:0000313" key="2">
    <source>
        <dbReference type="Proteomes" id="UP000248544"/>
    </source>
</evidence>
<organism evidence="1 2">
    <name type="scientific">Spongiactinospora gelatinilytica</name>
    <dbReference type="NCBI Taxonomy" id="2666298"/>
    <lineage>
        <taxon>Bacteria</taxon>
        <taxon>Bacillati</taxon>
        <taxon>Actinomycetota</taxon>
        <taxon>Actinomycetes</taxon>
        <taxon>Streptosporangiales</taxon>
        <taxon>Streptosporangiaceae</taxon>
        <taxon>Spongiactinospora</taxon>
    </lineage>
</organism>
<accession>A0A2W2FPT9</accession>
<proteinExistence type="predicted"/>